<keyword evidence="3" id="KW-1185">Reference proteome</keyword>
<evidence type="ECO:0000256" key="1">
    <source>
        <dbReference type="SAM" id="Phobius"/>
    </source>
</evidence>
<gene>
    <name evidence="2" type="ORF">FO442_13130</name>
</gene>
<keyword evidence="1" id="KW-1133">Transmembrane helix</keyword>
<accession>A0A556MQE8</accession>
<evidence type="ECO:0000313" key="3">
    <source>
        <dbReference type="Proteomes" id="UP000316008"/>
    </source>
</evidence>
<protein>
    <submittedName>
        <fullName evidence="2">Uncharacterized protein</fullName>
    </submittedName>
</protein>
<proteinExistence type="predicted"/>
<sequence>MKFSFLRKKWFKIPYTILLYGFAAYGFILTATYFAVKFNWTNESGSVDENNRYFAEMHNKYDQSFKVDSVSMIKHRFEVLNRIMLVNEFYPKNANYILSVYNENKDEKLALRMLDAVDLQLKKNKAYRKAWSKWKYKNENTSQKSTGLSVFEWMNIAEWQDFKQAVTKDKKYIDSVYHVTGVEPRLIVACLVGEQIRLFNSSRESYKRYIGPLKVLALENHLSYGVTGIKNGTALTIERYLSEKDSEFYPGEKYEALLDFDSTANYTTKANDTLDMRLQRLVQWENHYYSYLYTALFLREIKTQWEKAGYPIDDRPEILASLFNLGFQRSVPKPNPAVGGSVYKIKNTDYTFGSVAYEFFYSGELADVFPYKKLSFDEPRTVIKRPDPKED</sequence>
<dbReference type="OrthoDB" id="9817217at2"/>
<keyword evidence="1" id="KW-0812">Transmembrane</keyword>
<dbReference type="AlphaFoldDB" id="A0A556MQE8"/>
<organism evidence="2 3">
    <name type="scientific">Fluviicola chungangensis</name>
    <dbReference type="NCBI Taxonomy" id="2597671"/>
    <lineage>
        <taxon>Bacteria</taxon>
        <taxon>Pseudomonadati</taxon>
        <taxon>Bacteroidota</taxon>
        <taxon>Flavobacteriia</taxon>
        <taxon>Flavobacteriales</taxon>
        <taxon>Crocinitomicaceae</taxon>
        <taxon>Fluviicola</taxon>
    </lineage>
</organism>
<evidence type="ECO:0000313" key="2">
    <source>
        <dbReference type="EMBL" id="TSJ42028.1"/>
    </source>
</evidence>
<dbReference type="Proteomes" id="UP000316008">
    <property type="component" value="Unassembled WGS sequence"/>
</dbReference>
<reference evidence="2 3" key="1">
    <citation type="submission" date="2019-07" db="EMBL/GenBank/DDBJ databases">
        <authorList>
            <person name="Huq M.A."/>
        </authorList>
    </citation>
    <scope>NUCLEOTIDE SEQUENCE [LARGE SCALE GENOMIC DNA]</scope>
    <source>
        <strain evidence="2 3">MAH-3</strain>
    </source>
</reference>
<comment type="caution">
    <text evidence="2">The sequence shown here is derived from an EMBL/GenBank/DDBJ whole genome shotgun (WGS) entry which is preliminary data.</text>
</comment>
<dbReference type="RefSeq" id="WP_144333659.1">
    <property type="nucleotide sequence ID" value="NZ_VLPL01000006.1"/>
</dbReference>
<keyword evidence="1" id="KW-0472">Membrane</keyword>
<name>A0A556MQE8_9FLAO</name>
<feature type="transmembrane region" description="Helical" evidence="1">
    <location>
        <begin position="12"/>
        <end position="36"/>
    </location>
</feature>
<dbReference type="EMBL" id="VLPL01000006">
    <property type="protein sequence ID" value="TSJ42028.1"/>
    <property type="molecule type" value="Genomic_DNA"/>
</dbReference>